<dbReference type="AlphaFoldDB" id="A0AAN8M311"/>
<reference evidence="4 5" key="1">
    <citation type="submission" date="2021-04" db="EMBL/GenBank/DDBJ databases">
        <authorList>
            <person name="De Guttry C."/>
            <person name="Zahm M."/>
            <person name="Klopp C."/>
            <person name="Cabau C."/>
            <person name="Louis A."/>
            <person name="Berthelot C."/>
            <person name="Parey E."/>
            <person name="Roest Crollius H."/>
            <person name="Montfort J."/>
            <person name="Robinson-Rechavi M."/>
            <person name="Bucao C."/>
            <person name="Bouchez O."/>
            <person name="Gislard M."/>
            <person name="Lluch J."/>
            <person name="Milhes M."/>
            <person name="Lampietro C."/>
            <person name="Lopez Roques C."/>
            <person name="Donnadieu C."/>
            <person name="Braasch I."/>
            <person name="Desvignes T."/>
            <person name="Postlethwait J."/>
            <person name="Bobe J."/>
            <person name="Wedekind C."/>
            <person name="Guiguen Y."/>
        </authorList>
    </citation>
    <scope>NUCLEOTIDE SEQUENCE [LARGE SCALE GENOMIC DNA]</scope>
    <source>
        <strain evidence="4">Cs_M1</strain>
        <tissue evidence="4">Blood</tissue>
    </source>
</reference>
<comment type="similarity">
    <text evidence="1">Belongs to the IFI44 family.</text>
</comment>
<evidence type="ECO:0000313" key="4">
    <source>
        <dbReference type="EMBL" id="KAK6323833.1"/>
    </source>
</evidence>
<dbReference type="InterPro" id="IPR006571">
    <property type="entry name" value="TLDc_dom"/>
</dbReference>
<gene>
    <name evidence="4" type="ORF">J4Q44_G00061720</name>
</gene>
<dbReference type="GO" id="GO:0006955">
    <property type="term" value="P:immune response"/>
    <property type="evidence" value="ECO:0007669"/>
    <property type="project" value="TreeGrafter"/>
</dbReference>
<name>A0AAN8M311_9TELE</name>
<organism evidence="4 5">
    <name type="scientific">Coregonus suidteri</name>
    <dbReference type="NCBI Taxonomy" id="861788"/>
    <lineage>
        <taxon>Eukaryota</taxon>
        <taxon>Metazoa</taxon>
        <taxon>Chordata</taxon>
        <taxon>Craniata</taxon>
        <taxon>Vertebrata</taxon>
        <taxon>Euteleostomi</taxon>
        <taxon>Actinopterygii</taxon>
        <taxon>Neopterygii</taxon>
        <taxon>Teleostei</taxon>
        <taxon>Protacanthopterygii</taxon>
        <taxon>Salmoniformes</taxon>
        <taxon>Salmonidae</taxon>
        <taxon>Coregoninae</taxon>
        <taxon>Coregonus</taxon>
    </lineage>
</organism>
<dbReference type="Pfam" id="PF07534">
    <property type="entry name" value="TLD"/>
    <property type="match status" value="1"/>
</dbReference>
<dbReference type="InterPro" id="IPR027417">
    <property type="entry name" value="P-loop_NTPase"/>
</dbReference>
<proteinExistence type="inferred from homology"/>
<feature type="domain" description="TLDc" evidence="3">
    <location>
        <begin position="120"/>
        <end position="278"/>
    </location>
</feature>
<keyword evidence="2" id="KW-0175">Coiled coil</keyword>
<keyword evidence="5" id="KW-1185">Reference proteome</keyword>
<sequence>MEKLDLDWSKLASITTDGAPSMVGETRGLIGRMNRELEKRGLTAPLRVHCLIHQQALCCKVLTWDSVMKVVVSCINFIRAKGLKHRQFQEFLSELESTHGDVLYYTEVSFLPNLLGVIMSVVTSSLSGDQEKKLLSLFGHVRLSLLYKASVQGYTAAAFHARCDSQGPTVVAAYNKAGFLFGAYTSKDYTQNGQPINDDKAFLYSINDERKKALRVSSANGQYGFTNGNTGPNFGTLVFLFNNTATVQYNAGNGYNFEAADMHGDDLQLTECEVYRVEDVGGRLTKPWRNMQWTAERKRQLKEKIQNYKSDVKSVSQVRVLLVGPVGAGKSSFFNSVNSVFRGNMTSQAICGSAGTSLTTQFRTFTIKSGKSGEPIPLILCDTMGMEEASGAGLDMEDIVNIYKGHVQDRYQFNPITPLSEDVPGYRKHVSLKDQIHCVVYVVDACRVSLMSTKMLEKFAAIRKKTNQIGIPQLVLLTKVDEACLLVSEELQNVYLSHYIQRKIQELSASLGIPVSGILPVKNYSQELELNQDTDILLLSALDQMLNYADSFFENQL</sequence>
<dbReference type="PANTHER" id="PTHR14241">
    <property type="entry name" value="INTERFERON-INDUCED PROTEIN 44"/>
    <property type="match status" value="1"/>
</dbReference>
<dbReference type="Gene3D" id="3.40.50.300">
    <property type="entry name" value="P-loop containing nucleotide triphosphate hydrolases"/>
    <property type="match status" value="1"/>
</dbReference>
<dbReference type="PROSITE" id="PS51886">
    <property type="entry name" value="TLDC"/>
    <property type="match status" value="1"/>
</dbReference>
<comment type="caution">
    <text evidence="4">The sequence shown here is derived from an EMBL/GenBank/DDBJ whole genome shotgun (WGS) entry which is preliminary data.</text>
</comment>
<dbReference type="CDD" id="cd00882">
    <property type="entry name" value="Ras_like_GTPase"/>
    <property type="match status" value="1"/>
</dbReference>
<evidence type="ECO:0000256" key="2">
    <source>
        <dbReference type="SAM" id="Coils"/>
    </source>
</evidence>
<dbReference type="EMBL" id="JAGTTL010000004">
    <property type="protein sequence ID" value="KAK6323833.1"/>
    <property type="molecule type" value="Genomic_DNA"/>
</dbReference>
<accession>A0AAN8M311</accession>
<protein>
    <recommendedName>
        <fullName evidence="3">TLDc domain-containing protein</fullName>
    </recommendedName>
</protein>
<evidence type="ECO:0000259" key="3">
    <source>
        <dbReference type="PROSITE" id="PS51886"/>
    </source>
</evidence>
<evidence type="ECO:0000256" key="1">
    <source>
        <dbReference type="ARBA" id="ARBA00009243"/>
    </source>
</evidence>
<evidence type="ECO:0000313" key="5">
    <source>
        <dbReference type="Proteomes" id="UP001356427"/>
    </source>
</evidence>
<dbReference type="SUPFAM" id="SSF52540">
    <property type="entry name" value="P-loop containing nucleoside triphosphate hydrolases"/>
    <property type="match status" value="1"/>
</dbReference>
<dbReference type="PANTHER" id="PTHR14241:SF19">
    <property type="entry name" value="INTERFERON-INDUCED PROTEIN 44-LIKE ISOFORM X1-RELATED"/>
    <property type="match status" value="1"/>
</dbReference>
<dbReference type="Proteomes" id="UP001356427">
    <property type="component" value="Unassembled WGS sequence"/>
</dbReference>
<dbReference type="SMART" id="SM00584">
    <property type="entry name" value="TLDc"/>
    <property type="match status" value="1"/>
</dbReference>
<feature type="coiled-coil region" evidence="2">
    <location>
        <begin position="291"/>
        <end position="318"/>
    </location>
</feature>